<dbReference type="Pfam" id="PF14410">
    <property type="entry name" value="GH-E"/>
    <property type="match status" value="1"/>
</dbReference>
<feature type="domain" description="Toxin YqcG C-terminal" evidence="1">
    <location>
        <begin position="408"/>
        <end position="468"/>
    </location>
</feature>
<reference evidence="3 4" key="1">
    <citation type="submission" date="2018-05" db="EMBL/GenBank/DDBJ databases">
        <title>Genomic Encyclopedia of Type Strains, Phase IV (KMG-IV): sequencing the most valuable type-strain genomes for metagenomic binning, comparative biology and taxonomic classification.</title>
        <authorList>
            <person name="Goeker M."/>
        </authorList>
    </citation>
    <scope>NUCLEOTIDE SEQUENCE [LARGE SCALE GENOMIC DNA]</scope>
    <source>
        <strain evidence="3 4">DSM 44717</strain>
    </source>
</reference>
<proteinExistence type="predicted"/>
<keyword evidence="4" id="KW-1185">Reference proteome</keyword>
<dbReference type="Pfam" id="PF25547">
    <property type="entry name" value="WXG100_2"/>
    <property type="match status" value="1"/>
</dbReference>
<organism evidence="3 4">
    <name type="scientific">Nocardia neocaledoniensis</name>
    <dbReference type="NCBI Taxonomy" id="236511"/>
    <lineage>
        <taxon>Bacteria</taxon>
        <taxon>Bacillati</taxon>
        <taxon>Actinomycetota</taxon>
        <taxon>Actinomycetes</taxon>
        <taxon>Mycobacteriales</taxon>
        <taxon>Nocardiaceae</taxon>
        <taxon>Nocardia</taxon>
    </lineage>
</organism>
<feature type="domain" description="Outer membrane channel protein CpnT-like N-terminal" evidence="2">
    <location>
        <begin position="131"/>
        <end position="242"/>
    </location>
</feature>
<dbReference type="Proteomes" id="UP000246410">
    <property type="component" value="Unassembled WGS sequence"/>
</dbReference>
<accession>A0A317NIE1</accession>
<dbReference type="AlphaFoldDB" id="A0A317NIE1"/>
<gene>
    <name evidence="3" type="ORF">DFR69_106235</name>
</gene>
<name>A0A317NIE1_9NOCA</name>
<sequence>MAPVIVTPTEIRTAATVFKNAHGLASAKIRAMAANLQQYGGCAGSDKPGRDWSASFDPAAKDAMTAAAAWVSGLAQMHDLLEATATNHANANQLSVIGGADTDLAFGAGSLAWMQPITLPALFGGSSEAPSWWDKIAEYTQGEVWPSGNPENLRNVATQWSFYGDELLPYHSFQAARDAISGQQTPEVQQILDQITILENQGKTLTAQFKILAKSCADYALAIENTRKEILTLLGEFAAVFVIGEVVSWGLASYSFGLTAAGGTAALAARAAVVGSRIATLCRNLATTAQMTGLPVVAASGAFARSVAELSPLLAAQAGLATAEATGAINPLTLDDLRLLSRTRPYLRVTTTRPVQEAAPKVTVNGQEFYLSATDPTVLIPVSGKYADPAIRQLPMDARNEYYLGANGMKYPVNSTPVMGHEAGHEFWRLREEALRQNMTWAEFRDYVNNPSFYRIEDAPGNSRHIYEAPR</sequence>
<dbReference type="EMBL" id="QGTL01000006">
    <property type="protein sequence ID" value="PWV74424.1"/>
    <property type="molecule type" value="Genomic_DNA"/>
</dbReference>
<protein>
    <submittedName>
        <fullName evidence="3">HNH/ENDO VII superfamily nuclease</fullName>
    </submittedName>
</protein>
<dbReference type="RefSeq" id="WP_110038864.1">
    <property type="nucleotide sequence ID" value="NZ_QGTL01000006.1"/>
</dbReference>
<evidence type="ECO:0000259" key="2">
    <source>
        <dbReference type="Pfam" id="PF25547"/>
    </source>
</evidence>
<evidence type="ECO:0000259" key="1">
    <source>
        <dbReference type="Pfam" id="PF14410"/>
    </source>
</evidence>
<dbReference type="InterPro" id="IPR026835">
    <property type="entry name" value="YqcG_C"/>
</dbReference>
<dbReference type="InterPro" id="IPR057746">
    <property type="entry name" value="CpnT-like_N"/>
</dbReference>
<evidence type="ECO:0000313" key="3">
    <source>
        <dbReference type="EMBL" id="PWV74424.1"/>
    </source>
</evidence>
<evidence type="ECO:0000313" key="4">
    <source>
        <dbReference type="Proteomes" id="UP000246410"/>
    </source>
</evidence>
<comment type="caution">
    <text evidence="3">The sequence shown here is derived from an EMBL/GenBank/DDBJ whole genome shotgun (WGS) entry which is preliminary data.</text>
</comment>